<evidence type="ECO:0000256" key="1">
    <source>
        <dbReference type="SAM" id="MobiDB-lite"/>
    </source>
</evidence>
<sequence length="107" mass="12212">MNQERVNNNSFAFVMEDPSKPRKYQLNFQLNDNHQFKESPLIQPTMDQSLASHHLHNPQHHSLHHIDHNPLPRQTSSITLPSIKELMQIPPSPVPPPPSLPPSLPPT</sequence>
<proteinExistence type="predicted"/>
<evidence type="ECO:0000313" key="3">
    <source>
        <dbReference type="Proteomes" id="UP000232722"/>
    </source>
</evidence>
<feature type="compositionally biased region" description="Pro residues" evidence="1">
    <location>
        <begin position="90"/>
        <end position="107"/>
    </location>
</feature>
<feature type="compositionally biased region" description="Basic residues" evidence="1">
    <location>
        <begin position="53"/>
        <end position="63"/>
    </location>
</feature>
<dbReference type="AlphaFoldDB" id="A0A2N0NBR5"/>
<reference evidence="2 3" key="2">
    <citation type="submission" date="2017-09" db="EMBL/GenBank/DDBJ databases">
        <title>Extensive intraspecific genome diversity in a model arbuscular mycorrhizal fungus.</title>
        <authorList>
            <person name="Chen E.C."/>
            <person name="Morin E."/>
            <person name="Beaudet D."/>
            <person name="Noel J."/>
            <person name="Ndikumana S."/>
            <person name="Charron P."/>
            <person name="St-Onge C."/>
            <person name="Giorgi J."/>
            <person name="Grigoriev I.V."/>
            <person name="Roux C."/>
            <person name="Martin F.M."/>
            <person name="Corradi N."/>
        </authorList>
    </citation>
    <scope>NUCLEOTIDE SEQUENCE [LARGE SCALE GENOMIC DNA]</scope>
    <source>
        <strain evidence="2 3">A5</strain>
    </source>
</reference>
<comment type="caution">
    <text evidence="2">The sequence shown here is derived from an EMBL/GenBank/DDBJ whole genome shotgun (WGS) entry which is preliminary data.</text>
</comment>
<accession>A0A2N0NBR5</accession>
<protein>
    <submittedName>
        <fullName evidence="2">Uncharacterized protein</fullName>
    </submittedName>
</protein>
<reference evidence="2 3" key="1">
    <citation type="submission" date="2016-04" db="EMBL/GenBank/DDBJ databases">
        <title>Genome analyses suggest a sexual origin of heterokaryosis in a supposedly ancient asexual fungus.</title>
        <authorList>
            <person name="Ropars J."/>
            <person name="Sedzielewska K."/>
            <person name="Noel J."/>
            <person name="Charron P."/>
            <person name="Farinelli L."/>
            <person name="Marton T."/>
            <person name="Kruger M."/>
            <person name="Pelin A."/>
            <person name="Brachmann A."/>
            <person name="Corradi N."/>
        </authorList>
    </citation>
    <scope>NUCLEOTIDE SEQUENCE [LARGE SCALE GENOMIC DNA]</scope>
    <source>
        <strain evidence="2 3">A5</strain>
    </source>
</reference>
<organism evidence="2 3">
    <name type="scientific">Rhizophagus irregularis</name>
    <dbReference type="NCBI Taxonomy" id="588596"/>
    <lineage>
        <taxon>Eukaryota</taxon>
        <taxon>Fungi</taxon>
        <taxon>Fungi incertae sedis</taxon>
        <taxon>Mucoromycota</taxon>
        <taxon>Glomeromycotina</taxon>
        <taxon>Glomeromycetes</taxon>
        <taxon>Glomerales</taxon>
        <taxon>Glomeraceae</taxon>
        <taxon>Rhizophagus</taxon>
    </lineage>
</organism>
<gene>
    <name evidence="2" type="ORF">RhiirA5_508419</name>
</gene>
<dbReference type="Proteomes" id="UP000232722">
    <property type="component" value="Unassembled WGS sequence"/>
</dbReference>
<feature type="region of interest" description="Disordered" evidence="1">
    <location>
        <begin position="53"/>
        <end position="107"/>
    </location>
</feature>
<feature type="non-terminal residue" evidence="2">
    <location>
        <position position="107"/>
    </location>
</feature>
<name>A0A2N0NBR5_9GLOM</name>
<evidence type="ECO:0000313" key="2">
    <source>
        <dbReference type="EMBL" id="PKB92025.1"/>
    </source>
</evidence>
<dbReference type="VEuPathDB" id="FungiDB:FUN_007394"/>
<dbReference type="EMBL" id="LLXJ01012698">
    <property type="protein sequence ID" value="PKB92025.1"/>
    <property type="molecule type" value="Genomic_DNA"/>
</dbReference>
<dbReference type="VEuPathDB" id="FungiDB:RhiirFUN_009383"/>